<protein>
    <submittedName>
        <fullName evidence="1">Uncharacterized protein</fullName>
    </submittedName>
</protein>
<proteinExistence type="predicted"/>
<reference evidence="1" key="1">
    <citation type="submission" date="2018-02" db="EMBL/GenBank/DDBJ databases">
        <title>Rhizophora mucronata_Transcriptome.</title>
        <authorList>
            <person name="Meera S.P."/>
            <person name="Sreeshan A."/>
            <person name="Augustine A."/>
        </authorList>
    </citation>
    <scope>NUCLEOTIDE SEQUENCE</scope>
    <source>
        <tissue evidence="1">Leaf</tissue>
    </source>
</reference>
<name>A0A2P2IZN6_RHIMU</name>
<accession>A0A2P2IZN6</accession>
<evidence type="ECO:0000313" key="1">
    <source>
        <dbReference type="EMBL" id="MBW86683.1"/>
    </source>
</evidence>
<organism evidence="1">
    <name type="scientific">Rhizophora mucronata</name>
    <name type="common">Asiatic mangrove</name>
    <dbReference type="NCBI Taxonomy" id="61149"/>
    <lineage>
        <taxon>Eukaryota</taxon>
        <taxon>Viridiplantae</taxon>
        <taxon>Streptophyta</taxon>
        <taxon>Embryophyta</taxon>
        <taxon>Tracheophyta</taxon>
        <taxon>Spermatophyta</taxon>
        <taxon>Magnoliopsida</taxon>
        <taxon>eudicotyledons</taxon>
        <taxon>Gunneridae</taxon>
        <taxon>Pentapetalae</taxon>
        <taxon>rosids</taxon>
        <taxon>fabids</taxon>
        <taxon>Malpighiales</taxon>
        <taxon>Rhizophoraceae</taxon>
        <taxon>Rhizophora</taxon>
    </lineage>
</organism>
<sequence length="39" mass="4407">MFKSQAEYFDTSACVKIWVLLNPRGRLFMASVVLSLTAI</sequence>
<dbReference type="AlphaFoldDB" id="A0A2P2IZN6"/>
<dbReference type="EMBL" id="GGEC01006200">
    <property type="protein sequence ID" value="MBW86683.1"/>
    <property type="molecule type" value="Transcribed_RNA"/>
</dbReference>